<dbReference type="Proteomes" id="UP000196125">
    <property type="component" value="Unassembled WGS sequence"/>
</dbReference>
<proteinExistence type="predicted"/>
<dbReference type="SUPFAM" id="SSF53901">
    <property type="entry name" value="Thiolase-like"/>
    <property type="match status" value="1"/>
</dbReference>
<dbReference type="AlphaFoldDB" id="A0A1Y6ISF7"/>
<dbReference type="InterPro" id="IPR016039">
    <property type="entry name" value="Thiolase-like"/>
</dbReference>
<name>A0A1Y6ISF7_9VIBR</name>
<gene>
    <name evidence="1" type="ORF">VIM7927_01850</name>
</gene>
<evidence type="ECO:0008006" key="3">
    <source>
        <dbReference type="Google" id="ProtNLM"/>
    </source>
</evidence>
<evidence type="ECO:0000313" key="2">
    <source>
        <dbReference type="Proteomes" id="UP000196125"/>
    </source>
</evidence>
<dbReference type="EMBL" id="FXXI01000002">
    <property type="protein sequence ID" value="SMS00584.1"/>
    <property type="molecule type" value="Genomic_DNA"/>
</dbReference>
<dbReference type="Gene3D" id="3.40.47.10">
    <property type="match status" value="1"/>
</dbReference>
<protein>
    <recommendedName>
        <fullName evidence="3">Beta-ketoacyl synthase N-terminal domain-containing protein</fullName>
    </recommendedName>
</protein>
<evidence type="ECO:0000313" key="1">
    <source>
        <dbReference type="EMBL" id="SMS00584.1"/>
    </source>
</evidence>
<reference evidence="1 2" key="1">
    <citation type="submission" date="2017-05" db="EMBL/GenBank/DDBJ databases">
        <authorList>
            <person name="Song R."/>
            <person name="Chenine A.L."/>
            <person name="Ruprecht R.M."/>
        </authorList>
    </citation>
    <scope>NUCLEOTIDE SEQUENCE [LARGE SCALE GENOMIC DNA]</scope>
    <source>
        <strain evidence="1 2">CECT 7927</strain>
    </source>
</reference>
<organism evidence="1 2">
    <name type="scientific">Vibrio mangrovi</name>
    <dbReference type="NCBI Taxonomy" id="474394"/>
    <lineage>
        <taxon>Bacteria</taxon>
        <taxon>Pseudomonadati</taxon>
        <taxon>Pseudomonadota</taxon>
        <taxon>Gammaproteobacteria</taxon>
        <taxon>Vibrionales</taxon>
        <taxon>Vibrionaceae</taxon>
        <taxon>Vibrio</taxon>
    </lineage>
</organism>
<sequence>MTLPEAKPMTLSLHPATLTCMPFAGTATPQPPTIVSEARVNHYLQAFCQANGKPFVPEDSRVREWLAGENQVSFTTMAEVLVTQLGSKTDLSDLDMVILAHWTPDAELGQAVTNYVLHRLALEDTFAFALSDAGLVSPFMALDCIDRYLPAQQGKALLLVMDQNSLMSHSPAVDQHSVANAASGMIVERHGSGLQIQTRTYDCTGAEAESTLLQQLSEQFGLTPESTTVICEPEIAARLSPQLHIRCTRPDLLCTAPFWEMQQAIAAGKDSTQLSVFTQHFVLLSQHQGKGYALTAISDHTL</sequence>
<dbReference type="GO" id="GO:0016746">
    <property type="term" value="F:acyltransferase activity"/>
    <property type="evidence" value="ECO:0007669"/>
    <property type="project" value="InterPro"/>
</dbReference>
<accession>A0A1Y6ISF7</accession>